<reference evidence="1 2" key="1">
    <citation type="submission" date="2018-03" db="EMBL/GenBank/DDBJ databases">
        <title>Comparative genomics illustrates the genes involved in a hyperalkaliphilic mechanisms of Serpentinomonas isolated from highly-alkaline calcium-rich serpentinized springs.</title>
        <authorList>
            <person name="Suzuki S."/>
            <person name="Ishii S."/>
            <person name="Walworth N."/>
            <person name="Bird L."/>
            <person name="Kuenen J.G."/>
            <person name="Nealson K.H."/>
        </authorList>
    </citation>
    <scope>NUCLEOTIDE SEQUENCE [LARGE SCALE GENOMIC DNA]</scope>
    <source>
        <strain evidence="1 2">P1</strain>
    </source>
</reference>
<evidence type="ECO:0000313" key="1">
    <source>
        <dbReference type="EMBL" id="PRD66116.1"/>
    </source>
</evidence>
<protein>
    <submittedName>
        <fullName evidence="1">Uncharacterized protein</fullName>
    </submittedName>
</protein>
<dbReference type="EMBL" id="PVLQ01000019">
    <property type="protein sequence ID" value="PRD66116.1"/>
    <property type="molecule type" value="Genomic_DNA"/>
</dbReference>
<comment type="caution">
    <text evidence="1">The sequence shown here is derived from an EMBL/GenBank/DDBJ whole genome shotgun (WGS) entry which is preliminary data.</text>
</comment>
<dbReference type="AlphaFoldDB" id="A0A2S9K6N2"/>
<dbReference type="RefSeq" id="WP_105747691.1">
    <property type="nucleotide sequence ID" value="NZ_PVLQ01000019.1"/>
</dbReference>
<evidence type="ECO:0000313" key="2">
    <source>
        <dbReference type="Proteomes" id="UP000238589"/>
    </source>
</evidence>
<accession>A0A2S9K6N2</accession>
<dbReference type="Proteomes" id="UP000238589">
    <property type="component" value="Unassembled WGS sequence"/>
</dbReference>
<gene>
    <name evidence="1" type="ORF">C6P64_05980</name>
</gene>
<keyword evidence="2" id="KW-1185">Reference proteome</keyword>
<sequence length="91" mass="9256">MTKVVPLVRAAAPIITLASHRAAPIQSQADITDPQIIALHAAAENALASALHLLRSLDCDPAKLQQATGRAARATTLLKRACAAQVAGGGA</sequence>
<organism evidence="1 2">
    <name type="scientific">Malikia granosa</name>
    <dbReference type="NCBI Taxonomy" id="263067"/>
    <lineage>
        <taxon>Bacteria</taxon>
        <taxon>Pseudomonadati</taxon>
        <taxon>Pseudomonadota</taxon>
        <taxon>Betaproteobacteria</taxon>
        <taxon>Burkholderiales</taxon>
        <taxon>Comamonadaceae</taxon>
        <taxon>Malikia</taxon>
    </lineage>
</organism>
<proteinExistence type="predicted"/>
<name>A0A2S9K6N2_9BURK</name>